<comment type="subcellular location">
    <subcellularLocation>
        <location evidence="1">Nucleus</location>
    </subcellularLocation>
</comment>
<feature type="region of interest" description="Disordered" evidence="7">
    <location>
        <begin position="330"/>
        <end position="373"/>
    </location>
</feature>
<evidence type="ECO:0000256" key="1">
    <source>
        <dbReference type="ARBA" id="ARBA00004123"/>
    </source>
</evidence>
<dbReference type="Pfam" id="PF08585">
    <property type="entry name" value="RMI1_N_C"/>
    <property type="match status" value="1"/>
</dbReference>
<feature type="compositionally biased region" description="Basic and acidic residues" evidence="7">
    <location>
        <begin position="341"/>
        <end position="355"/>
    </location>
</feature>
<dbReference type="GO" id="GO:0000724">
    <property type="term" value="P:double-strand break repair via homologous recombination"/>
    <property type="evidence" value="ECO:0007669"/>
    <property type="project" value="TreeGrafter"/>
</dbReference>
<gene>
    <name evidence="11" type="primary">RMI1</name>
</gene>
<dbReference type="FunFam" id="2.40.50.770:FF:000002">
    <property type="entry name" value="recQ-mediated genome instability protein 1"/>
    <property type="match status" value="1"/>
</dbReference>
<dbReference type="GeneTree" id="ENSGT00940000161055"/>
<feature type="region of interest" description="Disordered" evidence="7">
    <location>
        <begin position="255"/>
        <end position="278"/>
    </location>
</feature>
<dbReference type="Pfam" id="PF21000">
    <property type="entry name" value="RMI1_N_N"/>
    <property type="match status" value="1"/>
</dbReference>
<reference evidence="11" key="2">
    <citation type="submission" date="2025-09" db="UniProtKB">
        <authorList>
            <consortium name="Ensembl"/>
        </authorList>
    </citation>
    <scope>IDENTIFICATION</scope>
</reference>
<keyword evidence="5" id="KW-0539">Nucleus</keyword>
<dbReference type="Gene3D" id="1.10.8.1020">
    <property type="entry name" value="RecQ-mediated genome instability protein 1, N-terminal domain"/>
    <property type="match status" value="1"/>
</dbReference>
<reference evidence="11" key="1">
    <citation type="submission" date="2025-08" db="UniProtKB">
        <authorList>
            <consortium name="Ensembl"/>
        </authorList>
    </citation>
    <scope>IDENTIFICATION</scope>
</reference>
<dbReference type="SMART" id="SM01161">
    <property type="entry name" value="DUF1767"/>
    <property type="match status" value="1"/>
</dbReference>
<feature type="domain" description="RecQ-mediated genome instability protein 1 C-terminal OB-fold" evidence="9">
    <location>
        <begin position="439"/>
        <end position="575"/>
    </location>
</feature>
<organism evidence="11 12">
    <name type="scientific">Oncorhynchus tshawytscha</name>
    <name type="common">Chinook salmon</name>
    <name type="synonym">Salmo tshawytscha</name>
    <dbReference type="NCBI Taxonomy" id="74940"/>
    <lineage>
        <taxon>Eukaryota</taxon>
        <taxon>Metazoa</taxon>
        <taxon>Chordata</taxon>
        <taxon>Craniata</taxon>
        <taxon>Vertebrata</taxon>
        <taxon>Euteleostomi</taxon>
        <taxon>Actinopterygii</taxon>
        <taxon>Neopterygii</taxon>
        <taxon>Teleostei</taxon>
        <taxon>Protacanthopterygii</taxon>
        <taxon>Salmoniformes</taxon>
        <taxon>Salmonidae</taxon>
        <taxon>Salmoninae</taxon>
        <taxon>Oncorhynchus</taxon>
    </lineage>
</organism>
<protein>
    <recommendedName>
        <fullName evidence="3">RecQ-mediated genome instability protein 1</fullName>
    </recommendedName>
</protein>
<evidence type="ECO:0000256" key="6">
    <source>
        <dbReference type="ARBA" id="ARBA00024977"/>
    </source>
</evidence>
<evidence type="ECO:0000256" key="7">
    <source>
        <dbReference type="SAM" id="MobiDB-lite"/>
    </source>
</evidence>
<dbReference type="RefSeq" id="XP_042176332.1">
    <property type="nucleotide sequence ID" value="XM_042320398.1"/>
</dbReference>
<keyword evidence="12" id="KW-1185">Reference proteome</keyword>
<accession>A0A8C8M0J8</accession>
<dbReference type="InterPro" id="IPR044881">
    <property type="entry name" value="RMI1_N_N_sf"/>
</dbReference>
<dbReference type="InterPro" id="IPR042470">
    <property type="entry name" value="RMI1_N_C_sf"/>
</dbReference>
<feature type="region of interest" description="Disordered" evidence="7">
    <location>
        <begin position="583"/>
        <end position="602"/>
    </location>
</feature>
<dbReference type="Gene3D" id="2.40.50.770">
    <property type="entry name" value="RecQ-mediated genome instability protein Rmi1, C-terminal domain"/>
    <property type="match status" value="1"/>
</dbReference>
<evidence type="ECO:0000313" key="11">
    <source>
        <dbReference type="Ensembl" id="ENSOTSP00005056229.1"/>
    </source>
</evidence>
<dbReference type="PANTHER" id="PTHR14790:SF15">
    <property type="entry name" value="RECQ-MEDIATED GENOME INSTABILITY PROTEIN 1"/>
    <property type="match status" value="1"/>
</dbReference>
<evidence type="ECO:0000256" key="5">
    <source>
        <dbReference type="ARBA" id="ARBA00023242"/>
    </source>
</evidence>
<feature type="region of interest" description="Disordered" evidence="7">
    <location>
        <begin position="214"/>
        <end position="236"/>
    </location>
</feature>
<feature type="compositionally biased region" description="Basic and acidic residues" evidence="7">
    <location>
        <begin position="363"/>
        <end position="373"/>
    </location>
</feature>
<keyword evidence="4" id="KW-0235">DNA replication</keyword>
<dbReference type="FunFam" id="1.10.8.1020:FF:000001">
    <property type="entry name" value="RecQ-mediated genome instability protein 1"/>
    <property type="match status" value="1"/>
</dbReference>
<dbReference type="GO" id="GO:0000712">
    <property type="term" value="P:resolution of meiotic recombination intermediates"/>
    <property type="evidence" value="ECO:0007669"/>
    <property type="project" value="TreeGrafter"/>
</dbReference>
<dbReference type="Ensembl" id="ENSOTST00005061233.2">
    <property type="protein sequence ID" value="ENSOTSP00005056229.1"/>
    <property type="gene ID" value="ENSOTSG00005027177.2"/>
</dbReference>
<dbReference type="PANTHER" id="PTHR14790">
    <property type="entry name" value="RECQ-MEDIATED GENOME INSTABILITY PROTEIN 1 RMI1"/>
    <property type="match status" value="1"/>
</dbReference>
<dbReference type="GO" id="GO:0006260">
    <property type="term" value="P:DNA replication"/>
    <property type="evidence" value="ECO:0007669"/>
    <property type="project" value="UniProtKB-KW"/>
</dbReference>
<evidence type="ECO:0000256" key="3">
    <source>
        <dbReference type="ARBA" id="ARBA00018987"/>
    </source>
</evidence>
<evidence type="ECO:0000313" key="12">
    <source>
        <dbReference type="Proteomes" id="UP000694402"/>
    </source>
</evidence>
<proteinExistence type="inferred from homology"/>
<comment type="similarity">
    <text evidence="2">Belongs to the RMI1 family.</text>
</comment>
<evidence type="ECO:0000259" key="9">
    <source>
        <dbReference type="Pfam" id="PF16099"/>
    </source>
</evidence>
<dbReference type="GO" id="GO:0031422">
    <property type="term" value="C:RecQ family helicase-topoisomerase III complex"/>
    <property type="evidence" value="ECO:0007669"/>
    <property type="project" value="TreeGrafter"/>
</dbReference>
<evidence type="ECO:0000256" key="2">
    <source>
        <dbReference type="ARBA" id="ARBA00006395"/>
    </source>
</evidence>
<feature type="domain" description="RecQ mediated genome instability protein 1 OB-fold" evidence="8">
    <location>
        <begin position="68"/>
        <end position="202"/>
    </location>
</feature>
<sequence length="614" mass="67696">MSPQDVLATQTWLQSSWQIQVPFAWLEACVEWLQQERGGAPLPQHQLNQQVLDQWLLTDLRDLAHTVLPAGLYQAQKSELSGSFCVQLDSLLDISQPAYGQLQGWRGTDCTNEAVSAITQATQRTWEAKPTRMLLLQLTDGVQTLEAMEYQPIPALSTTLKPGVKLQLQGQITCRLGVLLLKPGNVKVLGGEVEELGERHSQGKVLCRALGLPEEEPQGPAEQPEVPQPVNQQADNQESDDLELLANLETQERQVGWSVEPSLESGYRTRSEESSASYRNASLQSRHIESLADSLLVTSPHEVIELDNLDIPDEDFDDLPLDELDDMIFQESPIQLTNGRDNQRDNLRRRQEEVSNHYAPPLDDMRNESHFDSLDERDDPVLDEDMNCFFPPEPKAPRHEQRRDSTCVRELGTGQPSVAGAERLSTKIPESAATVTLDSSPFTYLCLLQQVAAGASGLLECMSEVCVKAFIVTLQGNLKCSKGEWLVSASISDGTGYMDVHLSDQVLTGLLGFSAAEKSKLDPARKDAGMKACQQGLVDMCCVMTLRLDPAGGKAVVLKADAVTEEDFRALEERVKGRRTLGHGPVKAAEGRTAHNNGWNGVNEMASNGWKPCV</sequence>
<dbReference type="Gene3D" id="2.40.50.510">
    <property type="match status" value="1"/>
</dbReference>
<name>A0A8C8M0J8_ONCTS</name>
<comment type="function">
    <text evidence="6">Essential component of the RMI complex, a complex that plays an important role in the processing of homologous recombination intermediates to limit DNA crossover formation in cells. Promotes TOP3A binding to double Holliday junctions (DHJ) and hence stimulates TOP3A-mediated dissolution. Required for BLM phosphorylation during mitosis. Within the BLM complex, required for BLM and TOP3A stability.</text>
</comment>
<dbReference type="Pfam" id="PF16099">
    <property type="entry name" value="RMI1_C"/>
    <property type="match status" value="1"/>
</dbReference>
<dbReference type="RefSeq" id="XP_024272901.1">
    <property type="nucleotide sequence ID" value="XM_024417133.2"/>
</dbReference>
<dbReference type="GeneID" id="112248255"/>
<evidence type="ECO:0000259" key="10">
    <source>
        <dbReference type="Pfam" id="PF21000"/>
    </source>
</evidence>
<dbReference type="InterPro" id="IPR049363">
    <property type="entry name" value="RMI1_N"/>
</dbReference>
<dbReference type="InterPro" id="IPR013894">
    <property type="entry name" value="RMI1_OB"/>
</dbReference>
<evidence type="ECO:0000256" key="4">
    <source>
        <dbReference type="ARBA" id="ARBA00022705"/>
    </source>
</evidence>
<dbReference type="GO" id="GO:0000166">
    <property type="term" value="F:nucleotide binding"/>
    <property type="evidence" value="ECO:0007669"/>
    <property type="project" value="InterPro"/>
</dbReference>
<dbReference type="Proteomes" id="UP000694402">
    <property type="component" value="Unassembled WGS sequence"/>
</dbReference>
<dbReference type="AlphaFoldDB" id="A0A8C8M0J8"/>
<feature type="compositionally biased region" description="Low complexity" evidence="7">
    <location>
        <begin position="218"/>
        <end position="233"/>
    </location>
</feature>
<dbReference type="InterPro" id="IPR032199">
    <property type="entry name" value="RMI1_C"/>
</dbReference>
<feature type="domain" description="RMI1 N-terminal" evidence="10">
    <location>
        <begin position="13"/>
        <end position="62"/>
    </location>
</feature>
<evidence type="ECO:0000259" key="8">
    <source>
        <dbReference type="Pfam" id="PF08585"/>
    </source>
</evidence>
<dbReference type="GO" id="GO:0016604">
    <property type="term" value="C:nuclear body"/>
    <property type="evidence" value="ECO:0007669"/>
    <property type="project" value="TreeGrafter"/>
</dbReference>